<protein>
    <submittedName>
        <fullName evidence="3">IS3 family transposase</fullName>
    </submittedName>
</protein>
<dbReference type="Pfam" id="PF01527">
    <property type="entry name" value="HTH_Tnp_1"/>
    <property type="match status" value="1"/>
</dbReference>
<dbReference type="SUPFAM" id="SSF46689">
    <property type="entry name" value="Homeodomain-like"/>
    <property type="match status" value="1"/>
</dbReference>
<keyword evidence="4" id="KW-1185">Reference proteome</keyword>
<dbReference type="InterPro" id="IPR012337">
    <property type="entry name" value="RNaseH-like_sf"/>
</dbReference>
<dbReference type="AlphaFoldDB" id="A0A7T0KFL9"/>
<name>A0A7T0KFL9_9CORY</name>
<evidence type="ECO:0000256" key="1">
    <source>
        <dbReference type="ARBA" id="ARBA00002286"/>
    </source>
</evidence>
<evidence type="ECO:0000259" key="2">
    <source>
        <dbReference type="PROSITE" id="PS50994"/>
    </source>
</evidence>
<dbReference type="Pfam" id="PF00665">
    <property type="entry name" value="rve"/>
    <property type="match status" value="1"/>
</dbReference>
<dbReference type="InterPro" id="IPR001584">
    <property type="entry name" value="Integrase_cat-core"/>
</dbReference>
<dbReference type="Pfam" id="PF13333">
    <property type="entry name" value="rve_2"/>
    <property type="match status" value="1"/>
</dbReference>
<dbReference type="InterPro" id="IPR009057">
    <property type="entry name" value="Homeodomain-like_sf"/>
</dbReference>
<dbReference type="InterPro" id="IPR048020">
    <property type="entry name" value="Transpos_IS3"/>
</dbReference>
<organism evidence="3 4">
    <name type="scientific">Corynebacterium lizhenjunii</name>
    <dbReference type="NCBI Taxonomy" id="2709394"/>
    <lineage>
        <taxon>Bacteria</taxon>
        <taxon>Bacillati</taxon>
        <taxon>Actinomycetota</taxon>
        <taxon>Actinomycetes</taxon>
        <taxon>Mycobacteriales</taxon>
        <taxon>Corynebacteriaceae</taxon>
        <taxon>Corynebacterium</taxon>
    </lineage>
</organism>
<dbReference type="EMBL" id="CP064954">
    <property type="protein sequence ID" value="QPK79179.1"/>
    <property type="molecule type" value="Genomic_DNA"/>
</dbReference>
<dbReference type="KEGG" id="cliz:G7Y31_00095"/>
<dbReference type="PANTHER" id="PTHR46889:SF4">
    <property type="entry name" value="TRANSPOSASE INSO FOR INSERTION SEQUENCE ELEMENT IS911B-RELATED"/>
    <property type="match status" value="1"/>
</dbReference>
<dbReference type="InterPro" id="IPR025948">
    <property type="entry name" value="HTH-like_dom"/>
</dbReference>
<reference evidence="3 4" key="1">
    <citation type="submission" date="2020-11" db="EMBL/GenBank/DDBJ databases">
        <title>Corynebacterium sp. ZJ-599.</title>
        <authorList>
            <person name="Zhou J."/>
        </authorList>
    </citation>
    <scope>NUCLEOTIDE SEQUENCE [LARGE SCALE GENOMIC DNA]</scope>
    <source>
        <strain evidence="3 4">ZJ-599</strain>
    </source>
</reference>
<dbReference type="RefSeq" id="WP_165009375.1">
    <property type="nucleotide sequence ID" value="NZ_CP064954.1"/>
</dbReference>
<dbReference type="GO" id="GO:0003677">
    <property type="term" value="F:DNA binding"/>
    <property type="evidence" value="ECO:0007669"/>
    <property type="project" value="InterPro"/>
</dbReference>
<dbReference type="SUPFAM" id="SSF53098">
    <property type="entry name" value="Ribonuclease H-like"/>
    <property type="match status" value="1"/>
</dbReference>
<dbReference type="Gene3D" id="3.30.420.10">
    <property type="entry name" value="Ribonuclease H-like superfamily/Ribonuclease H"/>
    <property type="match status" value="1"/>
</dbReference>
<comment type="function">
    <text evidence="1">Involved in the transposition of the insertion sequence.</text>
</comment>
<dbReference type="GO" id="GO:0015074">
    <property type="term" value="P:DNA integration"/>
    <property type="evidence" value="ECO:0007669"/>
    <property type="project" value="InterPro"/>
</dbReference>
<dbReference type="Proteomes" id="UP000594681">
    <property type="component" value="Chromosome"/>
</dbReference>
<dbReference type="InterPro" id="IPR050900">
    <property type="entry name" value="Transposase_IS3/IS150/IS904"/>
</dbReference>
<dbReference type="GO" id="GO:0006313">
    <property type="term" value="P:DNA transposition"/>
    <property type="evidence" value="ECO:0007669"/>
    <property type="project" value="InterPro"/>
</dbReference>
<sequence>MPRKTYSEQFKRDAVAVYENSMEGSFNSIAADLGVNRNSLANWVDKYGTGKRARRSREQARARQVGDAERIRQLEKKLAIVEEERDILRRATLYFGQGDELVIRFKFIDDHIHRYSVKRMCQVLDVHRSSYYAWKKAKPKRLARRSADETLGRQIREVFDEEKGLYGAKRIAAELSERDDSNPVNHKRVARVMKKLGLYGFSKKRRVKTTVSASSRRVFPDLVKRRFRADETNRLLVGDITYLPIQGGTNLYLATVIDCYSRRLVGFSIADHMRSELVIDALEEALRQRGSLVGAIFHSDHGSVYTSKEFQQSCRDLGVIQSMGAVGTSADNALAESFNATLKREVLRNRRCFASVDQARRQVFAWCVRYNTKRRHSWCKYMSPIQFEAATCAILNAVA</sequence>
<proteinExistence type="predicted"/>
<dbReference type="PROSITE" id="PS50994">
    <property type="entry name" value="INTEGRASE"/>
    <property type="match status" value="1"/>
</dbReference>
<accession>A0A7T0KFL9</accession>
<dbReference type="NCBIfam" id="NF033516">
    <property type="entry name" value="transpos_IS3"/>
    <property type="match status" value="1"/>
</dbReference>
<dbReference type="InterPro" id="IPR002514">
    <property type="entry name" value="Transposase_8"/>
</dbReference>
<dbReference type="InterPro" id="IPR036397">
    <property type="entry name" value="RNaseH_sf"/>
</dbReference>
<evidence type="ECO:0000313" key="4">
    <source>
        <dbReference type="Proteomes" id="UP000594681"/>
    </source>
</evidence>
<dbReference type="Pfam" id="PF13276">
    <property type="entry name" value="HTH_21"/>
    <property type="match status" value="1"/>
</dbReference>
<feature type="domain" description="Integrase catalytic" evidence="2">
    <location>
        <begin position="216"/>
        <end position="392"/>
    </location>
</feature>
<dbReference type="Gene3D" id="1.10.10.60">
    <property type="entry name" value="Homeodomain-like"/>
    <property type="match status" value="1"/>
</dbReference>
<dbReference type="GO" id="GO:0004803">
    <property type="term" value="F:transposase activity"/>
    <property type="evidence" value="ECO:0007669"/>
    <property type="project" value="InterPro"/>
</dbReference>
<gene>
    <name evidence="3" type="ORF">G7Y31_00095</name>
</gene>
<dbReference type="PANTHER" id="PTHR46889">
    <property type="entry name" value="TRANSPOSASE INSF FOR INSERTION SEQUENCE IS3B-RELATED"/>
    <property type="match status" value="1"/>
</dbReference>
<evidence type="ECO:0000313" key="3">
    <source>
        <dbReference type="EMBL" id="QPK79179.1"/>
    </source>
</evidence>